<comment type="caution">
    <text evidence="2">The sequence shown here is derived from an EMBL/GenBank/DDBJ whole genome shotgun (WGS) entry which is preliminary data.</text>
</comment>
<evidence type="ECO:0000313" key="3">
    <source>
        <dbReference type="Proteomes" id="UP001316803"/>
    </source>
</evidence>
<evidence type="ECO:0000256" key="1">
    <source>
        <dbReference type="SAM" id="MobiDB-lite"/>
    </source>
</evidence>
<dbReference type="AlphaFoldDB" id="A0AAN8I936"/>
<organism evidence="2 3">
    <name type="scientific">Knufia fluminis</name>
    <dbReference type="NCBI Taxonomy" id="191047"/>
    <lineage>
        <taxon>Eukaryota</taxon>
        <taxon>Fungi</taxon>
        <taxon>Dikarya</taxon>
        <taxon>Ascomycota</taxon>
        <taxon>Pezizomycotina</taxon>
        <taxon>Eurotiomycetes</taxon>
        <taxon>Chaetothyriomycetidae</taxon>
        <taxon>Chaetothyriales</taxon>
        <taxon>Trichomeriaceae</taxon>
        <taxon>Knufia</taxon>
    </lineage>
</organism>
<sequence length="102" mass="11181">MAGPSLLRQRGIMALVTGNLALTGAFFADNQAKHKSTYEEMEARLDEVEGTLRGHIGLIEDSLKRIEDRQMGKQDIKGGWGQGMSAEAAESYGKRGKDERAK</sequence>
<gene>
    <name evidence="2" type="ORF">OHC33_005019</name>
</gene>
<feature type="region of interest" description="Disordered" evidence="1">
    <location>
        <begin position="74"/>
        <end position="102"/>
    </location>
</feature>
<accession>A0AAN8I936</accession>
<keyword evidence="3" id="KW-1185">Reference proteome</keyword>
<feature type="compositionally biased region" description="Basic and acidic residues" evidence="1">
    <location>
        <begin position="92"/>
        <end position="102"/>
    </location>
</feature>
<dbReference type="EMBL" id="JAKLMC020000010">
    <property type="protein sequence ID" value="KAK5953750.1"/>
    <property type="molecule type" value="Genomic_DNA"/>
</dbReference>
<reference evidence="2 3" key="1">
    <citation type="submission" date="2022-12" db="EMBL/GenBank/DDBJ databases">
        <title>Genomic features and morphological characterization of a novel Knufia sp. strain isolated from spacecraft assembly facility.</title>
        <authorList>
            <person name="Teixeira M."/>
            <person name="Chander A.M."/>
            <person name="Stajich J.E."/>
            <person name="Venkateswaran K."/>
        </authorList>
    </citation>
    <scope>NUCLEOTIDE SEQUENCE [LARGE SCALE GENOMIC DNA]</scope>
    <source>
        <strain evidence="2 3">FJI-L2-BK-P2</strain>
    </source>
</reference>
<evidence type="ECO:0000313" key="2">
    <source>
        <dbReference type="EMBL" id="KAK5953750.1"/>
    </source>
</evidence>
<dbReference type="Proteomes" id="UP001316803">
    <property type="component" value="Unassembled WGS sequence"/>
</dbReference>
<protein>
    <submittedName>
        <fullName evidence="2">Uncharacterized protein</fullName>
    </submittedName>
</protein>
<proteinExistence type="predicted"/>
<name>A0AAN8I936_9EURO</name>